<keyword evidence="2" id="KW-1185">Reference proteome</keyword>
<sequence length="149" mass="16126">MVLASLVTLPAVAQAKAVTIDTQLSQYRGDGAYLAIYLTDARGVYQQTLWVAGKKSKYYKHLSDWARGSQRSRAEYDGLTGASITRGETLQISVNLDETLIDSGYQIRVDAAVEDMDDQPAAVIAPLTTAGAGTPIRGQGYIQSLTYTF</sequence>
<protein>
    <submittedName>
        <fullName evidence="1">DUF2271 domain-containing protein</fullName>
    </submittedName>
</protein>
<evidence type="ECO:0000313" key="1">
    <source>
        <dbReference type="EMBL" id="MBV0934662.1"/>
    </source>
</evidence>
<proteinExistence type="predicted"/>
<comment type="caution">
    <text evidence="1">The sequence shown here is derived from an EMBL/GenBank/DDBJ whole genome shotgun (WGS) entry which is preliminary data.</text>
</comment>
<gene>
    <name evidence="1" type="ORF">KTN04_15085</name>
</gene>
<evidence type="ECO:0000313" key="2">
    <source>
        <dbReference type="Proteomes" id="UP000755551"/>
    </source>
</evidence>
<accession>A0ABS6MEC5</accession>
<dbReference type="InterPro" id="IPR014469">
    <property type="entry name" value="DUF2271"/>
</dbReference>
<name>A0ABS6MEC5_9GAMM</name>
<dbReference type="EMBL" id="JAHQZT010000031">
    <property type="protein sequence ID" value="MBV0934662.1"/>
    <property type="molecule type" value="Genomic_DNA"/>
</dbReference>
<dbReference type="Proteomes" id="UP000755551">
    <property type="component" value="Unassembled WGS sequence"/>
</dbReference>
<reference evidence="1 2" key="1">
    <citation type="submission" date="2021-06" db="EMBL/GenBank/DDBJ databases">
        <title>Bacterium isolated from marine sediment.</title>
        <authorList>
            <person name="Zhu K.-L."/>
            <person name="Du Z.-J."/>
            <person name="Liang Q.-Y."/>
        </authorList>
    </citation>
    <scope>NUCLEOTIDE SEQUENCE [LARGE SCALE GENOMIC DNA]</scope>
    <source>
        <strain evidence="1 2">A346</strain>
    </source>
</reference>
<dbReference type="Pfam" id="PF10029">
    <property type="entry name" value="DUF2271"/>
    <property type="match status" value="1"/>
</dbReference>
<organism evidence="1 2">
    <name type="scientific">Marinobacterium weihaiense</name>
    <dbReference type="NCBI Taxonomy" id="2851016"/>
    <lineage>
        <taxon>Bacteria</taxon>
        <taxon>Pseudomonadati</taxon>
        <taxon>Pseudomonadota</taxon>
        <taxon>Gammaproteobacteria</taxon>
        <taxon>Oceanospirillales</taxon>
        <taxon>Oceanospirillaceae</taxon>
        <taxon>Marinobacterium</taxon>
    </lineage>
</organism>